<evidence type="ECO:0000313" key="3">
    <source>
        <dbReference type="EMBL" id="PVU76453.1"/>
    </source>
</evidence>
<feature type="transmembrane region" description="Helical" evidence="1">
    <location>
        <begin position="68"/>
        <end position="89"/>
    </location>
</feature>
<dbReference type="PANTHER" id="PTHR23537:SF1">
    <property type="entry name" value="SUGAR TRANSPORTER"/>
    <property type="match status" value="1"/>
</dbReference>
<proteinExistence type="predicted"/>
<feature type="domain" description="Major facilitator superfamily (MFS) profile" evidence="2">
    <location>
        <begin position="6"/>
        <end position="361"/>
    </location>
</feature>
<keyword evidence="1" id="KW-1133">Transmembrane helix</keyword>
<keyword evidence="1" id="KW-0812">Transmembrane</keyword>
<protein>
    <submittedName>
        <fullName evidence="3">MFS transporter</fullName>
    </submittedName>
</protein>
<feature type="transmembrane region" description="Helical" evidence="1">
    <location>
        <begin position="264"/>
        <end position="293"/>
    </location>
</feature>
<feature type="transmembrane region" description="Helical" evidence="1">
    <location>
        <begin position="156"/>
        <end position="175"/>
    </location>
</feature>
<dbReference type="PANTHER" id="PTHR23537">
    <property type="match status" value="1"/>
</dbReference>
<dbReference type="InterPro" id="IPR020846">
    <property type="entry name" value="MFS_dom"/>
</dbReference>
<dbReference type="InterPro" id="IPR036259">
    <property type="entry name" value="MFS_trans_sf"/>
</dbReference>
<feature type="transmembrane region" description="Helical" evidence="1">
    <location>
        <begin position="95"/>
        <end position="113"/>
    </location>
</feature>
<keyword evidence="1" id="KW-0472">Membrane</keyword>
<evidence type="ECO:0000313" key="4">
    <source>
        <dbReference type="Proteomes" id="UP000245638"/>
    </source>
</evidence>
<evidence type="ECO:0000256" key="1">
    <source>
        <dbReference type="SAM" id="Phobius"/>
    </source>
</evidence>
<dbReference type="AlphaFoldDB" id="A0A2T9X8N9"/>
<name>A0A2T9X8N9_9CREN</name>
<feature type="transmembrane region" description="Helical" evidence="1">
    <location>
        <begin position="232"/>
        <end position="252"/>
    </location>
</feature>
<dbReference type="Gene3D" id="1.20.1250.20">
    <property type="entry name" value="MFS general substrate transporter like domains"/>
    <property type="match status" value="1"/>
</dbReference>
<organism evidence="3 4">
    <name type="scientific">Acidianus hospitalis</name>
    <dbReference type="NCBI Taxonomy" id="563177"/>
    <lineage>
        <taxon>Archaea</taxon>
        <taxon>Thermoproteota</taxon>
        <taxon>Thermoprotei</taxon>
        <taxon>Sulfolobales</taxon>
        <taxon>Sulfolobaceae</taxon>
        <taxon>Acidianus</taxon>
    </lineage>
</organism>
<dbReference type="Proteomes" id="UP000245638">
    <property type="component" value="Unassembled WGS sequence"/>
</dbReference>
<dbReference type="Pfam" id="PF07690">
    <property type="entry name" value="MFS_1"/>
    <property type="match status" value="1"/>
</dbReference>
<feature type="transmembrane region" description="Helical" evidence="1">
    <location>
        <begin position="341"/>
        <end position="360"/>
    </location>
</feature>
<feature type="transmembrane region" description="Helical" evidence="1">
    <location>
        <begin position="35"/>
        <end position="56"/>
    </location>
</feature>
<evidence type="ECO:0000259" key="2">
    <source>
        <dbReference type="PROSITE" id="PS50850"/>
    </source>
</evidence>
<sequence>MQRIKIFAYSWIITFLQLLFRSAWGVISVPVAMQFHLTSVQIGLVLTSFYVGYVISSTPWGLFIDIHGVKYAVLISSLVSSIVILLIFLFPSYDIILLSYLLSGFIVSALFPSSVKIVSVKLSPLYFYLGMLESSAPLAVLLLGLLSGLLYNYWRIFYLLLSVSLLSVFFITLSMKDDYVSGKRRETKVLFTRSILLSILVRSGEMWVSWGTTAWLFPFLVLYFHFCNSSLIFLLFSLGLVSSTVVSSKLPGLIGEKKVVQISLILYVLFLFLLFLTRIGWLSFFLGIFSFSFRSPTDTLIVKFAGKENSSSSIGLANTISQIGSLLAPISIGFAVKFSPLLGIFTLSAGALLSLAVSFLI</sequence>
<dbReference type="InterPro" id="IPR010645">
    <property type="entry name" value="MFS_4"/>
</dbReference>
<dbReference type="PROSITE" id="PS50850">
    <property type="entry name" value="MFS"/>
    <property type="match status" value="1"/>
</dbReference>
<dbReference type="InterPro" id="IPR011701">
    <property type="entry name" value="MFS"/>
</dbReference>
<accession>A0A2T9X8N9</accession>
<gene>
    <name evidence="3" type="ORF">DDW13_03015</name>
</gene>
<dbReference type="SUPFAM" id="SSF103473">
    <property type="entry name" value="MFS general substrate transporter"/>
    <property type="match status" value="1"/>
</dbReference>
<comment type="caution">
    <text evidence="3">The sequence shown here is derived from an EMBL/GenBank/DDBJ whole genome shotgun (WGS) entry which is preliminary data.</text>
</comment>
<dbReference type="GO" id="GO:0022857">
    <property type="term" value="F:transmembrane transporter activity"/>
    <property type="evidence" value="ECO:0007669"/>
    <property type="project" value="InterPro"/>
</dbReference>
<feature type="transmembrane region" description="Helical" evidence="1">
    <location>
        <begin position="125"/>
        <end position="150"/>
    </location>
</feature>
<dbReference type="EMBL" id="QEFD01000097">
    <property type="protein sequence ID" value="PVU76453.1"/>
    <property type="molecule type" value="Genomic_DNA"/>
</dbReference>
<reference evidence="3 4" key="1">
    <citation type="journal article" date="2015" name="Appl. Environ. Microbiol.">
        <title>Nanoarchaeota, Their Sulfolobales Host, and Nanoarchaeota Virus Distribution across Yellowstone National Park Hot Springs.</title>
        <authorList>
            <person name="Munson-McGee J.H."/>
            <person name="Field E.K."/>
            <person name="Bateson M."/>
            <person name="Rooney C."/>
            <person name="Stepanauskas R."/>
            <person name="Young M.J."/>
        </authorList>
    </citation>
    <scope>NUCLEOTIDE SEQUENCE [LARGE SCALE GENOMIC DNA]</scope>
    <source>
        <strain evidence="3">SCGC AC-742_N10</strain>
    </source>
</reference>